<dbReference type="Proteomes" id="UP000822688">
    <property type="component" value="Chromosome V"/>
</dbReference>
<dbReference type="EMBL" id="CM026426">
    <property type="protein sequence ID" value="KAG0572704.1"/>
    <property type="molecule type" value="Genomic_DNA"/>
</dbReference>
<name>A0A8T0HP94_CERPU</name>
<organism evidence="2 3">
    <name type="scientific">Ceratodon purpureus</name>
    <name type="common">Fire moss</name>
    <name type="synonym">Dicranum purpureum</name>
    <dbReference type="NCBI Taxonomy" id="3225"/>
    <lineage>
        <taxon>Eukaryota</taxon>
        <taxon>Viridiplantae</taxon>
        <taxon>Streptophyta</taxon>
        <taxon>Embryophyta</taxon>
        <taxon>Bryophyta</taxon>
        <taxon>Bryophytina</taxon>
        <taxon>Bryopsida</taxon>
        <taxon>Dicranidae</taxon>
        <taxon>Pseudoditrichales</taxon>
        <taxon>Ditrichaceae</taxon>
        <taxon>Ceratodon</taxon>
    </lineage>
</organism>
<feature type="chain" id="PRO_5035893270" description="NADH dehydrogenase subunit 4L" evidence="1">
    <location>
        <begin position="19"/>
        <end position="68"/>
    </location>
</feature>
<evidence type="ECO:0000313" key="3">
    <source>
        <dbReference type="Proteomes" id="UP000822688"/>
    </source>
</evidence>
<comment type="caution">
    <text evidence="2">The sequence shown here is derived from an EMBL/GenBank/DDBJ whole genome shotgun (WGS) entry which is preliminary data.</text>
</comment>
<proteinExistence type="predicted"/>
<keyword evidence="1" id="KW-0732">Signal</keyword>
<evidence type="ECO:0000313" key="2">
    <source>
        <dbReference type="EMBL" id="KAG0572704.1"/>
    </source>
</evidence>
<reference evidence="2" key="1">
    <citation type="submission" date="2020-06" db="EMBL/GenBank/DDBJ databases">
        <title>WGS assembly of Ceratodon purpureus strain R40.</title>
        <authorList>
            <person name="Carey S.B."/>
            <person name="Jenkins J."/>
            <person name="Shu S."/>
            <person name="Lovell J.T."/>
            <person name="Sreedasyam A."/>
            <person name="Maumus F."/>
            <person name="Tiley G.P."/>
            <person name="Fernandez-Pozo N."/>
            <person name="Barry K."/>
            <person name="Chen C."/>
            <person name="Wang M."/>
            <person name="Lipzen A."/>
            <person name="Daum C."/>
            <person name="Saski C.A."/>
            <person name="Payton A.C."/>
            <person name="Mcbreen J.C."/>
            <person name="Conrad R.E."/>
            <person name="Kollar L.M."/>
            <person name="Olsson S."/>
            <person name="Huttunen S."/>
            <person name="Landis J.B."/>
            <person name="Wickett N.J."/>
            <person name="Johnson M.G."/>
            <person name="Rensing S.A."/>
            <person name="Grimwood J."/>
            <person name="Schmutz J."/>
            <person name="Mcdaniel S.F."/>
        </authorList>
    </citation>
    <scope>NUCLEOTIDE SEQUENCE</scope>
    <source>
        <strain evidence="2">R40</strain>
    </source>
</reference>
<dbReference type="AlphaFoldDB" id="A0A8T0HP94"/>
<accession>A0A8T0HP94</accession>
<evidence type="ECO:0008006" key="4">
    <source>
        <dbReference type="Google" id="ProtNLM"/>
    </source>
</evidence>
<evidence type="ECO:0000256" key="1">
    <source>
        <dbReference type="SAM" id="SignalP"/>
    </source>
</evidence>
<keyword evidence="3" id="KW-1185">Reference proteome</keyword>
<gene>
    <name evidence="2" type="ORF">KC19_VG118900</name>
</gene>
<sequence length="68" mass="7573">MVLVFRFLVLGFLSMAMARYFFDDSLGVWGIEVMVLEKALDVVVLFIGGCGVRRVCLVCEDSGDFGFL</sequence>
<protein>
    <recommendedName>
        <fullName evidence="4">NADH dehydrogenase subunit 4L</fullName>
    </recommendedName>
</protein>
<feature type="signal peptide" evidence="1">
    <location>
        <begin position="1"/>
        <end position="18"/>
    </location>
</feature>